<reference evidence="2 3" key="1">
    <citation type="journal article" date="2010" name="PLoS ONE">
        <title>Genome erosion in a nitrogen-fixing vertically transmitted endosymbiotic multicellular cyanobacterium.</title>
        <authorList>
            <person name="Ran L."/>
            <person name="Larsson J."/>
            <person name="Vigil-Stenman T."/>
            <person name="Nylander J.A."/>
            <person name="Ininbergs K."/>
            <person name="Zheng W.W."/>
            <person name="Lapidus A."/>
            <person name="Lowry S."/>
            <person name="Haselkorn R."/>
            <person name="Bergman B."/>
        </authorList>
    </citation>
    <scope>NUCLEOTIDE SEQUENCE [LARGE SCALE GENOMIC DNA]</scope>
    <source>
        <strain evidence="2 3">0708</strain>
    </source>
</reference>
<sequence>MGAGKDVQDLRIFTMFVVRFSYLNADFGVLKFPRKFQKLKKIRFLGSNPIDFSF</sequence>
<evidence type="ECO:0000313" key="2">
    <source>
        <dbReference type="EMBL" id="ADI65645.1"/>
    </source>
</evidence>
<proteinExistence type="predicted"/>
<dbReference type="AlphaFoldDB" id="D7DW74"/>
<gene>
    <name evidence="2" type="ordered locus">Aazo_4274</name>
</gene>
<accession>D7DW74</accession>
<feature type="transmembrane region" description="Helical" evidence="1">
    <location>
        <begin position="12"/>
        <end position="33"/>
    </location>
</feature>
<keyword evidence="1" id="KW-0812">Transmembrane</keyword>
<dbReference type="KEGG" id="naz:Aazo_4274"/>
<dbReference type="HOGENOM" id="CLU_3045897_0_0_3"/>
<evidence type="ECO:0000313" key="3">
    <source>
        <dbReference type="Proteomes" id="UP000001511"/>
    </source>
</evidence>
<keyword evidence="3" id="KW-1185">Reference proteome</keyword>
<keyword evidence="1" id="KW-0472">Membrane</keyword>
<protein>
    <submittedName>
        <fullName evidence="2">Uncharacterized protein</fullName>
    </submittedName>
</protein>
<organism evidence="2 3">
    <name type="scientific">Nostoc azollae (strain 0708)</name>
    <name type="common">Anabaena azollae (strain 0708)</name>
    <dbReference type="NCBI Taxonomy" id="551115"/>
    <lineage>
        <taxon>Bacteria</taxon>
        <taxon>Bacillati</taxon>
        <taxon>Cyanobacteriota</taxon>
        <taxon>Cyanophyceae</taxon>
        <taxon>Nostocales</taxon>
        <taxon>Nostocaceae</taxon>
        <taxon>Trichormus</taxon>
    </lineage>
</organism>
<keyword evidence="1" id="KW-1133">Transmembrane helix</keyword>
<name>D7DW74_NOSA0</name>
<dbReference type="Proteomes" id="UP000001511">
    <property type="component" value="Chromosome"/>
</dbReference>
<evidence type="ECO:0000256" key="1">
    <source>
        <dbReference type="SAM" id="Phobius"/>
    </source>
</evidence>
<dbReference type="EMBL" id="CP002059">
    <property type="protein sequence ID" value="ADI65645.1"/>
    <property type="molecule type" value="Genomic_DNA"/>
</dbReference>